<evidence type="ECO:0000256" key="2">
    <source>
        <dbReference type="ARBA" id="ARBA00022603"/>
    </source>
</evidence>
<keyword evidence="3" id="KW-0808">Transferase</keyword>
<reference evidence="9" key="1">
    <citation type="submission" date="2021-04" db="EMBL/GenBank/DDBJ databases">
        <title>Pseudonocardia sp. nov., isolated from sandy soil of mangrove forest.</title>
        <authorList>
            <person name="Zan Z."/>
            <person name="Huang R."/>
            <person name="Liu W."/>
        </authorList>
    </citation>
    <scope>NUCLEOTIDE SEQUENCE</scope>
    <source>
        <strain evidence="9">S2-4</strain>
    </source>
</reference>
<dbReference type="InterPro" id="IPR036631">
    <property type="entry name" value="MGMT_N_sf"/>
</dbReference>
<gene>
    <name evidence="9" type="ORF">KDL28_03255</name>
</gene>
<dbReference type="PANTHER" id="PTHR10815">
    <property type="entry name" value="METHYLATED-DNA--PROTEIN-CYSTEINE METHYLTRANSFERASE"/>
    <property type="match status" value="1"/>
</dbReference>
<dbReference type="NCBIfam" id="TIGR00589">
    <property type="entry name" value="ogt"/>
    <property type="match status" value="1"/>
</dbReference>
<evidence type="ECO:0000259" key="8">
    <source>
        <dbReference type="Pfam" id="PF02870"/>
    </source>
</evidence>
<evidence type="ECO:0000259" key="7">
    <source>
        <dbReference type="Pfam" id="PF01035"/>
    </source>
</evidence>
<keyword evidence="5" id="KW-0234">DNA repair</keyword>
<keyword evidence="10" id="KW-1185">Reference proteome</keyword>
<dbReference type="Gene3D" id="3.30.160.70">
    <property type="entry name" value="Methylated DNA-protein cysteine methyltransferase domain"/>
    <property type="match status" value="1"/>
</dbReference>
<evidence type="ECO:0000256" key="5">
    <source>
        <dbReference type="ARBA" id="ARBA00023204"/>
    </source>
</evidence>
<dbReference type="InterPro" id="IPR036217">
    <property type="entry name" value="MethylDNA_cys_MeTrfase_DNAb"/>
</dbReference>
<organism evidence="9 10">
    <name type="scientific">Pseudonocardia humida</name>
    <dbReference type="NCBI Taxonomy" id="2800819"/>
    <lineage>
        <taxon>Bacteria</taxon>
        <taxon>Bacillati</taxon>
        <taxon>Actinomycetota</taxon>
        <taxon>Actinomycetes</taxon>
        <taxon>Pseudonocardiales</taxon>
        <taxon>Pseudonocardiaceae</taxon>
        <taxon>Pseudonocardia</taxon>
    </lineage>
</organism>
<dbReference type="InterPro" id="IPR036388">
    <property type="entry name" value="WH-like_DNA-bd_sf"/>
</dbReference>
<dbReference type="Pfam" id="PF02870">
    <property type="entry name" value="Methyltransf_1N"/>
    <property type="match status" value="1"/>
</dbReference>
<dbReference type="Gene3D" id="1.10.10.10">
    <property type="entry name" value="Winged helix-like DNA-binding domain superfamily/Winged helix DNA-binding domain"/>
    <property type="match status" value="1"/>
</dbReference>
<dbReference type="SUPFAM" id="SSF53155">
    <property type="entry name" value="Methylated DNA-protein cysteine methyltransferase domain"/>
    <property type="match status" value="1"/>
</dbReference>
<dbReference type="EMBL" id="JAGSOV010000009">
    <property type="protein sequence ID" value="MCO1654068.1"/>
    <property type="molecule type" value="Genomic_DNA"/>
</dbReference>
<evidence type="ECO:0000256" key="4">
    <source>
        <dbReference type="ARBA" id="ARBA00022763"/>
    </source>
</evidence>
<evidence type="ECO:0000313" key="9">
    <source>
        <dbReference type="EMBL" id="MCO1654068.1"/>
    </source>
</evidence>
<evidence type="ECO:0000256" key="3">
    <source>
        <dbReference type="ARBA" id="ARBA00022679"/>
    </source>
</evidence>
<dbReference type="RefSeq" id="WP_252435673.1">
    <property type="nucleotide sequence ID" value="NZ_JAGSOV010000009.1"/>
</dbReference>
<proteinExistence type="predicted"/>
<evidence type="ECO:0000256" key="6">
    <source>
        <dbReference type="ARBA" id="ARBA00049348"/>
    </source>
</evidence>
<dbReference type="SUPFAM" id="SSF46767">
    <property type="entry name" value="Methylated DNA-protein cysteine methyltransferase, C-terminal domain"/>
    <property type="match status" value="1"/>
</dbReference>
<keyword evidence="4" id="KW-0227">DNA damage</keyword>
<feature type="domain" description="Methylguanine DNA methyltransferase ribonuclease-like" evidence="8">
    <location>
        <begin position="12"/>
        <end position="74"/>
    </location>
</feature>
<dbReference type="Proteomes" id="UP001165283">
    <property type="component" value="Unassembled WGS sequence"/>
</dbReference>
<dbReference type="Pfam" id="PF01035">
    <property type="entry name" value="DNA_binding_1"/>
    <property type="match status" value="1"/>
</dbReference>
<protein>
    <submittedName>
        <fullName evidence="9">Methylated-DNA--[protein]-cysteine S-methyltransferase</fullName>
    </submittedName>
</protein>
<keyword evidence="2" id="KW-0489">Methyltransferase</keyword>
<comment type="catalytic activity">
    <reaction evidence="6">
        <text>a 6-O-methyl-2'-deoxyguanosine in DNA + L-cysteinyl-[protein] = S-methyl-L-cysteinyl-[protein] + a 2'-deoxyguanosine in DNA</text>
        <dbReference type="Rhea" id="RHEA:24000"/>
        <dbReference type="Rhea" id="RHEA-COMP:10131"/>
        <dbReference type="Rhea" id="RHEA-COMP:10132"/>
        <dbReference type="Rhea" id="RHEA-COMP:11367"/>
        <dbReference type="Rhea" id="RHEA-COMP:11368"/>
        <dbReference type="ChEBI" id="CHEBI:29950"/>
        <dbReference type="ChEBI" id="CHEBI:82612"/>
        <dbReference type="ChEBI" id="CHEBI:85445"/>
        <dbReference type="ChEBI" id="CHEBI:85448"/>
        <dbReference type="EC" id="2.1.1.63"/>
    </reaction>
</comment>
<dbReference type="InterPro" id="IPR001497">
    <property type="entry name" value="MethylDNA_cys_MeTrfase_AS"/>
</dbReference>
<sequence>MSTTATAPFAGPLGVLTVSATPEGVARLRFPNRDRSPADARGTGPARAVLDQALAELDEYFAGRRTRFDVAVDLSRVSGERREVLDALTRIDHGETTTYGALARALGMTGDGARRVGGALAANPVLVIVPCHRVVGADGALTGYAGGLRAKELLLGLERPRQLALDV</sequence>
<dbReference type="CDD" id="cd06445">
    <property type="entry name" value="ATase"/>
    <property type="match status" value="1"/>
</dbReference>
<comment type="catalytic activity">
    <reaction evidence="1">
        <text>a 4-O-methyl-thymidine in DNA + L-cysteinyl-[protein] = a thymidine in DNA + S-methyl-L-cysteinyl-[protein]</text>
        <dbReference type="Rhea" id="RHEA:53428"/>
        <dbReference type="Rhea" id="RHEA-COMP:10131"/>
        <dbReference type="Rhea" id="RHEA-COMP:10132"/>
        <dbReference type="Rhea" id="RHEA-COMP:13555"/>
        <dbReference type="Rhea" id="RHEA-COMP:13556"/>
        <dbReference type="ChEBI" id="CHEBI:29950"/>
        <dbReference type="ChEBI" id="CHEBI:82612"/>
        <dbReference type="ChEBI" id="CHEBI:137386"/>
        <dbReference type="ChEBI" id="CHEBI:137387"/>
        <dbReference type="EC" id="2.1.1.63"/>
    </reaction>
</comment>
<comment type="caution">
    <text evidence="9">The sequence shown here is derived from an EMBL/GenBank/DDBJ whole genome shotgun (WGS) entry which is preliminary data.</text>
</comment>
<feature type="domain" description="Methylated-DNA-[protein]-cysteine S-methyltransferase DNA binding" evidence="7">
    <location>
        <begin position="81"/>
        <end position="159"/>
    </location>
</feature>
<dbReference type="InterPro" id="IPR008332">
    <property type="entry name" value="MethylG_MeTrfase_N"/>
</dbReference>
<dbReference type="PANTHER" id="PTHR10815:SF13">
    <property type="entry name" value="METHYLATED-DNA--PROTEIN-CYSTEINE METHYLTRANSFERASE"/>
    <property type="match status" value="1"/>
</dbReference>
<name>A0ABT0ZTL6_9PSEU</name>
<evidence type="ECO:0000256" key="1">
    <source>
        <dbReference type="ARBA" id="ARBA00001286"/>
    </source>
</evidence>
<accession>A0ABT0ZTL6</accession>
<dbReference type="InterPro" id="IPR014048">
    <property type="entry name" value="MethylDNA_cys_MeTrfase_DNA-bd"/>
</dbReference>
<dbReference type="PROSITE" id="PS00374">
    <property type="entry name" value="MGMT"/>
    <property type="match status" value="1"/>
</dbReference>
<evidence type="ECO:0000313" key="10">
    <source>
        <dbReference type="Proteomes" id="UP001165283"/>
    </source>
</evidence>